<protein>
    <recommendedName>
        <fullName evidence="4">Outer membrane protein assembly factor BamE</fullName>
    </recommendedName>
</protein>
<dbReference type="InterPro" id="IPR026592">
    <property type="entry name" value="BamE"/>
</dbReference>
<dbReference type="PROSITE" id="PS51257">
    <property type="entry name" value="PROKAR_LIPOPROTEIN"/>
    <property type="match status" value="1"/>
</dbReference>
<evidence type="ECO:0000256" key="2">
    <source>
        <dbReference type="ARBA" id="ARBA00023136"/>
    </source>
</evidence>
<keyword evidence="4" id="KW-0449">Lipoprotein</keyword>
<comment type="similarity">
    <text evidence="4">Belongs to the BamE family.</text>
</comment>
<evidence type="ECO:0000259" key="5">
    <source>
        <dbReference type="Pfam" id="PF04355"/>
    </source>
</evidence>
<dbReference type="HAMAP" id="MF_00925">
    <property type="entry name" value="OM_assembly_BamE"/>
    <property type="match status" value="1"/>
</dbReference>
<keyword evidence="1 4" id="KW-0732">Signal</keyword>
<organism evidence="6 7">
    <name type="scientific">Luteimonas terricola</name>
    <dbReference type="NCBI Taxonomy" id="645597"/>
    <lineage>
        <taxon>Bacteria</taxon>
        <taxon>Pseudomonadati</taxon>
        <taxon>Pseudomonadota</taxon>
        <taxon>Gammaproteobacteria</taxon>
        <taxon>Lysobacterales</taxon>
        <taxon>Lysobacteraceae</taxon>
        <taxon>Luteimonas</taxon>
    </lineage>
</organism>
<evidence type="ECO:0000256" key="3">
    <source>
        <dbReference type="ARBA" id="ARBA00023237"/>
    </source>
</evidence>
<dbReference type="PANTHER" id="PTHR37482">
    <property type="entry name" value="OUTER MEMBRANE PROTEIN ASSEMBLY FACTOR BAME"/>
    <property type="match status" value="1"/>
</dbReference>
<evidence type="ECO:0000313" key="6">
    <source>
        <dbReference type="EMBL" id="GGK05390.1"/>
    </source>
</evidence>
<dbReference type="EMBL" id="BMME01000001">
    <property type="protein sequence ID" value="GGK05390.1"/>
    <property type="molecule type" value="Genomic_DNA"/>
</dbReference>
<dbReference type="InterPro" id="IPR037873">
    <property type="entry name" value="BamE-like"/>
</dbReference>
<dbReference type="Pfam" id="PF04355">
    <property type="entry name" value="BamE"/>
    <property type="match status" value="1"/>
</dbReference>
<dbReference type="RefSeq" id="WP_132985425.1">
    <property type="nucleotide sequence ID" value="NZ_BMME01000001.1"/>
</dbReference>
<reference evidence="7" key="1">
    <citation type="journal article" date="2019" name="Int. J. Syst. Evol. Microbiol.">
        <title>The Global Catalogue of Microorganisms (GCM) 10K type strain sequencing project: providing services to taxonomists for standard genome sequencing and annotation.</title>
        <authorList>
            <consortium name="The Broad Institute Genomics Platform"/>
            <consortium name="The Broad Institute Genome Sequencing Center for Infectious Disease"/>
            <person name="Wu L."/>
            <person name="Ma J."/>
        </authorList>
    </citation>
    <scope>NUCLEOTIDE SEQUENCE [LARGE SCALE GENOMIC DNA]</scope>
    <source>
        <strain evidence="7">CGMCC 1.8985</strain>
    </source>
</reference>
<dbReference type="Proteomes" id="UP000599009">
    <property type="component" value="Unassembled WGS sequence"/>
</dbReference>
<comment type="function">
    <text evidence="4">Part of the outer membrane protein assembly complex, which is involved in assembly and insertion of beta-barrel proteins into the outer membrane.</text>
</comment>
<dbReference type="Gene3D" id="3.30.1450.10">
    <property type="match status" value="1"/>
</dbReference>
<dbReference type="InterPro" id="IPR007450">
    <property type="entry name" value="BamE_dom"/>
</dbReference>
<dbReference type="PANTHER" id="PTHR37482:SF1">
    <property type="entry name" value="OUTER MEMBRANE PROTEIN ASSEMBLY FACTOR BAME"/>
    <property type="match status" value="1"/>
</dbReference>
<accession>A0ABQ2EEW9</accession>
<proteinExistence type="inferred from homology"/>
<evidence type="ECO:0000313" key="7">
    <source>
        <dbReference type="Proteomes" id="UP000599009"/>
    </source>
</evidence>
<sequence>MRKLIAPLLTVFLATGCSVLYKQPIYQGALVDPDNVSQLQAGMNRQQVSALLGTPSIQDPFHHDRWDYTATERVGRTGKTEIHNLVLFFEGDSLARWEGDYFPDRDKELIGNVRRQFGPNLPRQDSNRRR</sequence>
<keyword evidence="4" id="KW-0564">Palmitate</keyword>
<evidence type="ECO:0000256" key="1">
    <source>
        <dbReference type="ARBA" id="ARBA00022729"/>
    </source>
</evidence>
<keyword evidence="3 4" id="KW-0998">Cell outer membrane</keyword>
<feature type="domain" description="Outer membrane protein assembly factor BamE" evidence="5">
    <location>
        <begin position="28"/>
        <end position="98"/>
    </location>
</feature>
<keyword evidence="2 4" id="KW-0472">Membrane</keyword>
<comment type="subunit">
    <text evidence="4">Part of the Bam complex.</text>
</comment>
<name>A0ABQ2EEW9_9GAMM</name>
<comment type="caution">
    <text evidence="6">The sequence shown here is derived from an EMBL/GenBank/DDBJ whole genome shotgun (WGS) entry which is preliminary data.</text>
</comment>
<evidence type="ECO:0000256" key="4">
    <source>
        <dbReference type="HAMAP-Rule" id="MF_00925"/>
    </source>
</evidence>
<keyword evidence="7" id="KW-1185">Reference proteome</keyword>
<comment type="subcellular location">
    <subcellularLocation>
        <location evidence="4">Cell outer membrane</location>
        <topology evidence="4">Lipid-anchor</topology>
    </subcellularLocation>
</comment>
<gene>
    <name evidence="4 6" type="primary">bamE</name>
    <name evidence="6" type="ORF">GCM10011394_13190</name>
</gene>